<feature type="region of interest" description="Disordered" evidence="1">
    <location>
        <begin position="1"/>
        <end position="104"/>
    </location>
</feature>
<dbReference type="GO" id="GO:0006355">
    <property type="term" value="P:regulation of DNA-templated transcription"/>
    <property type="evidence" value="ECO:0007669"/>
    <property type="project" value="InterPro"/>
</dbReference>
<dbReference type="OrthoDB" id="1714508at2759"/>
<sequence>MEKAVDEIARTTLPASSSAQKPLSTPTSTVTSIDVPVPDATPSGPSLGPSAPPTTQETVTENESASAQSPYSSTRATIRNLTMPSVPNFEIPPSPPGSPPRGSTAKFARFLELKKQGVHFNEKLEKSTALRNPSLLHKLMDFAGISEEDSYASTLSLDLAIPTKFPEYAYAEELNKSQALIRERREKEKAVRRAQGEQVEFVPSRTLGHSNRTSTPTSGKGSRDSTSERVMATLNQGKSERGWEGGRKSRFDDTRRRRSRSPR</sequence>
<evidence type="ECO:0000313" key="2">
    <source>
        <dbReference type="EMBL" id="KAF2842817.1"/>
    </source>
</evidence>
<feature type="compositionally biased region" description="Pro residues" evidence="1">
    <location>
        <begin position="90"/>
        <end position="99"/>
    </location>
</feature>
<feature type="compositionally biased region" description="Basic and acidic residues" evidence="1">
    <location>
        <begin position="185"/>
        <end position="195"/>
    </location>
</feature>
<evidence type="ECO:0008006" key="4">
    <source>
        <dbReference type="Google" id="ProtNLM"/>
    </source>
</evidence>
<feature type="compositionally biased region" description="Polar residues" evidence="1">
    <location>
        <begin position="13"/>
        <end position="32"/>
    </location>
</feature>
<dbReference type="InterPro" id="IPR012479">
    <property type="entry name" value="SAP30BP"/>
</dbReference>
<dbReference type="GO" id="GO:0005634">
    <property type="term" value="C:nucleus"/>
    <property type="evidence" value="ECO:0007669"/>
    <property type="project" value="TreeGrafter"/>
</dbReference>
<feature type="compositionally biased region" description="Polar residues" evidence="1">
    <location>
        <begin position="56"/>
        <end position="85"/>
    </location>
</feature>
<evidence type="ECO:0000256" key="1">
    <source>
        <dbReference type="SAM" id="MobiDB-lite"/>
    </source>
</evidence>
<dbReference type="Proteomes" id="UP000799429">
    <property type="component" value="Unassembled WGS sequence"/>
</dbReference>
<dbReference type="AlphaFoldDB" id="A0A9P4VVA4"/>
<dbReference type="Pfam" id="PF07818">
    <property type="entry name" value="HCNGP"/>
    <property type="match status" value="1"/>
</dbReference>
<comment type="caution">
    <text evidence="2">The sequence shown here is derived from an EMBL/GenBank/DDBJ whole genome shotgun (WGS) entry which is preliminary data.</text>
</comment>
<evidence type="ECO:0000313" key="3">
    <source>
        <dbReference type="Proteomes" id="UP000799429"/>
    </source>
</evidence>
<accession>A0A9P4VVA4</accession>
<name>A0A9P4VVA4_9PEZI</name>
<organism evidence="2 3">
    <name type="scientific">Patellaria atrata CBS 101060</name>
    <dbReference type="NCBI Taxonomy" id="1346257"/>
    <lineage>
        <taxon>Eukaryota</taxon>
        <taxon>Fungi</taxon>
        <taxon>Dikarya</taxon>
        <taxon>Ascomycota</taxon>
        <taxon>Pezizomycotina</taxon>
        <taxon>Dothideomycetes</taxon>
        <taxon>Dothideomycetes incertae sedis</taxon>
        <taxon>Patellariales</taxon>
        <taxon>Patellariaceae</taxon>
        <taxon>Patellaria</taxon>
    </lineage>
</organism>
<keyword evidence="3" id="KW-1185">Reference proteome</keyword>
<dbReference type="PANTHER" id="PTHR13464">
    <property type="entry name" value="TRANSCRIPTIONAL REGULATOR PROTEIN HCNGP"/>
    <property type="match status" value="1"/>
</dbReference>
<feature type="compositionally biased region" description="Polar residues" evidence="1">
    <location>
        <begin position="207"/>
        <end position="220"/>
    </location>
</feature>
<proteinExistence type="predicted"/>
<gene>
    <name evidence="2" type="ORF">M501DRAFT_945575</name>
</gene>
<feature type="compositionally biased region" description="Low complexity" evidence="1">
    <location>
        <begin position="40"/>
        <end position="55"/>
    </location>
</feature>
<protein>
    <recommendedName>
        <fullName evidence="4">HCNGP-domain-containing protein</fullName>
    </recommendedName>
</protein>
<reference evidence="2" key="1">
    <citation type="journal article" date="2020" name="Stud. Mycol.">
        <title>101 Dothideomycetes genomes: a test case for predicting lifestyles and emergence of pathogens.</title>
        <authorList>
            <person name="Haridas S."/>
            <person name="Albert R."/>
            <person name="Binder M."/>
            <person name="Bloem J."/>
            <person name="Labutti K."/>
            <person name="Salamov A."/>
            <person name="Andreopoulos B."/>
            <person name="Baker S."/>
            <person name="Barry K."/>
            <person name="Bills G."/>
            <person name="Bluhm B."/>
            <person name="Cannon C."/>
            <person name="Castanera R."/>
            <person name="Culley D."/>
            <person name="Daum C."/>
            <person name="Ezra D."/>
            <person name="Gonzalez J."/>
            <person name="Henrissat B."/>
            <person name="Kuo A."/>
            <person name="Liang C."/>
            <person name="Lipzen A."/>
            <person name="Lutzoni F."/>
            <person name="Magnuson J."/>
            <person name="Mondo S."/>
            <person name="Nolan M."/>
            <person name="Ohm R."/>
            <person name="Pangilinan J."/>
            <person name="Park H.-J."/>
            <person name="Ramirez L."/>
            <person name="Alfaro M."/>
            <person name="Sun H."/>
            <person name="Tritt A."/>
            <person name="Yoshinaga Y."/>
            <person name="Zwiers L.-H."/>
            <person name="Turgeon B."/>
            <person name="Goodwin S."/>
            <person name="Spatafora J."/>
            <person name="Crous P."/>
            <person name="Grigoriev I."/>
        </authorList>
    </citation>
    <scope>NUCLEOTIDE SEQUENCE</scope>
    <source>
        <strain evidence="2">CBS 101060</strain>
    </source>
</reference>
<dbReference type="EMBL" id="MU006089">
    <property type="protein sequence ID" value="KAF2842817.1"/>
    <property type="molecule type" value="Genomic_DNA"/>
</dbReference>
<dbReference type="PANTHER" id="PTHR13464:SF0">
    <property type="entry name" value="SAP30-BINDING PROTEIN"/>
    <property type="match status" value="1"/>
</dbReference>
<feature type="region of interest" description="Disordered" evidence="1">
    <location>
        <begin position="185"/>
        <end position="263"/>
    </location>
</feature>
<feature type="compositionally biased region" description="Basic and acidic residues" evidence="1">
    <location>
        <begin position="238"/>
        <end position="255"/>
    </location>
</feature>